<gene>
    <name evidence="2" type="ORF">CcrRogue_gp200</name>
</gene>
<reference evidence="2 3" key="1">
    <citation type="journal article" date="2012" name="BMC Genomics">
        <title>The Caulobacter crescentus phage phiCbK: genomics of a canonical phage.</title>
        <authorList>
            <person name="Gill J.J."/>
            <person name="Berry J.D."/>
            <person name="Russell W.K."/>
            <person name="Lessor L."/>
            <person name="Escobar Garcia D.A."/>
            <person name="Hernandez D."/>
            <person name="Kane A."/>
            <person name="Keene J."/>
            <person name="Maddox M."/>
            <person name="Martin R."/>
            <person name="Mohan S."/>
            <person name="Thorn A.M."/>
            <person name="Russell D.H."/>
            <person name="Young R."/>
        </authorList>
    </citation>
    <scope>NUCLEOTIDE SEQUENCE [LARGE SCALE GENOMIC DNA]</scope>
</reference>
<keyword evidence="3" id="KW-1185">Reference proteome</keyword>
<feature type="transmembrane region" description="Helical" evidence="1">
    <location>
        <begin position="37"/>
        <end position="55"/>
    </location>
</feature>
<evidence type="ECO:0000313" key="3">
    <source>
        <dbReference type="Proteomes" id="UP000000461"/>
    </source>
</evidence>
<evidence type="ECO:0000313" key="2">
    <source>
        <dbReference type="EMBL" id="AFU86682.1"/>
    </source>
</evidence>
<keyword evidence="1" id="KW-0812">Transmembrane</keyword>
<dbReference type="Proteomes" id="UP000000461">
    <property type="component" value="Segment"/>
</dbReference>
<organism evidence="2 3">
    <name type="scientific">Caulobacter phage CcrRogue</name>
    <dbReference type="NCBI Taxonomy" id="2927986"/>
    <lineage>
        <taxon>Viruses</taxon>
        <taxon>Duplodnaviria</taxon>
        <taxon>Heunggongvirae</taxon>
        <taxon>Uroviricota</taxon>
        <taxon>Caudoviricetes</taxon>
        <taxon>Jeanschmidtviridae</taxon>
        <taxon>Poindextervirus</taxon>
        <taxon>Poindextervirus rogue</taxon>
    </lineage>
</organism>
<evidence type="ECO:0000256" key="1">
    <source>
        <dbReference type="SAM" id="Phobius"/>
    </source>
</evidence>
<protein>
    <submittedName>
        <fullName evidence="2">Uncharacterized protein</fullName>
    </submittedName>
</protein>
<sequence length="61" mass="6701">MKMLISLLMIIVSVLVVPISALHVMRVLGFAIESQTFLLLVYFAAIVARVGIACHNGEKFL</sequence>
<proteinExistence type="predicted"/>
<keyword evidence="1" id="KW-1133">Transmembrane helix</keyword>
<keyword evidence="1" id="KW-0472">Membrane</keyword>
<dbReference type="KEGG" id="vg:13995981"/>
<name>K4K375_9CAUD</name>
<accession>K4K375</accession>
<dbReference type="EMBL" id="JX100814">
    <property type="protein sequence ID" value="AFU86682.1"/>
    <property type="molecule type" value="Genomic_DNA"/>
</dbReference>